<keyword evidence="3" id="KW-1185">Reference proteome</keyword>
<reference evidence="3" key="1">
    <citation type="submission" date="2017-02" db="EMBL/GenBank/DDBJ databases">
        <authorList>
            <person name="Dridi B."/>
        </authorList>
    </citation>
    <scope>NUCLEOTIDE SEQUENCE [LARGE SCALE GENOMIC DNA]</scope>
    <source>
        <strain evidence="3">EB411</strain>
    </source>
</reference>
<feature type="transmembrane region" description="Helical" evidence="1">
    <location>
        <begin position="122"/>
        <end position="148"/>
    </location>
</feature>
<gene>
    <name evidence="2" type="ORF">FM119_12650</name>
</gene>
<evidence type="ECO:0000256" key="1">
    <source>
        <dbReference type="SAM" id="Phobius"/>
    </source>
</evidence>
<organism evidence="2 3">
    <name type="scientific">Mycetocola reblochoni REB411</name>
    <dbReference type="NCBI Taxonomy" id="1255698"/>
    <lineage>
        <taxon>Bacteria</taxon>
        <taxon>Bacillati</taxon>
        <taxon>Actinomycetota</taxon>
        <taxon>Actinomycetes</taxon>
        <taxon>Micrococcales</taxon>
        <taxon>Microbacteriaceae</taxon>
        <taxon>Mycetocola</taxon>
    </lineage>
</organism>
<keyword evidence="1" id="KW-0812">Transmembrane</keyword>
<feature type="transmembrane region" description="Helical" evidence="1">
    <location>
        <begin position="76"/>
        <end position="102"/>
    </location>
</feature>
<sequence length="200" mass="20243">MGSGAVAGLGQTGRAITRDAILASGTILTLVAALSFLRADSGWLRRSVESLALFGSDPSLMTDGSFLAILIRNAGVAAFLFSGVVTAGVTTLAALVLTAFAIGTSMALVQSASGWIRLLGDVAWYAPIEFASLAVVGAAGLVPLLSALRAGAGDSEERQPRRGPLHRYLAALPAALRLGVLGFVGIVIGAAVESAVIALR</sequence>
<feature type="transmembrane region" description="Helical" evidence="1">
    <location>
        <begin position="20"/>
        <end position="37"/>
    </location>
</feature>
<protein>
    <submittedName>
        <fullName evidence="2">Uncharacterized protein</fullName>
    </submittedName>
</protein>
<keyword evidence="1" id="KW-1133">Transmembrane helix</keyword>
<evidence type="ECO:0000313" key="2">
    <source>
        <dbReference type="EMBL" id="SJN41478.1"/>
    </source>
</evidence>
<dbReference type="Pfam" id="PF01944">
    <property type="entry name" value="SpoIIM"/>
    <property type="match status" value="1"/>
</dbReference>
<dbReference type="AlphaFoldDB" id="A0A1R4KB58"/>
<dbReference type="InterPro" id="IPR002798">
    <property type="entry name" value="SpoIIM-like"/>
</dbReference>
<dbReference type="EMBL" id="FUKR01000073">
    <property type="protein sequence ID" value="SJN41478.1"/>
    <property type="molecule type" value="Genomic_DNA"/>
</dbReference>
<evidence type="ECO:0000313" key="3">
    <source>
        <dbReference type="Proteomes" id="UP000196778"/>
    </source>
</evidence>
<name>A0A1R4KB58_9MICO</name>
<keyword evidence="1" id="KW-0472">Membrane</keyword>
<feature type="transmembrane region" description="Helical" evidence="1">
    <location>
        <begin position="168"/>
        <end position="192"/>
    </location>
</feature>
<dbReference type="Proteomes" id="UP000196778">
    <property type="component" value="Unassembled WGS sequence"/>
</dbReference>
<accession>A0A1R4KB58</accession>
<proteinExistence type="predicted"/>